<accession>A0A0F9F176</accession>
<name>A0A0F9F176_9ZZZZ</name>
<dbReference type="EMBL" id="LAZR01032400">
    <property type="protein sequence ID" value="KKL51000.1"/>
    <property type="molecule type" value="Genomic_DNA"/>
</dbReference>
<sequence>MRGPAGHLADRDGDAPASGRDGWGHAPTCVRTVRAHTANRLDNYPAAKAG</sequence>
<dbReference type="AlphaFoldDB" id="A0A0F9F176"/>
<evidence type="ECO:0000313" key="2">
    <source>
        <dbReference type="EMBL" id="KKL51000.1"/>
    </source>
</evidence>
<evidence type="ECO:0000256" key="1">
    <source>
        <dbReference type="SAM" id="MobiDB-lite"/>
    </source>
</evidence>
<gene>
    <name evidence="2" type="ORF">LCGC14_2299860</name>
</gene>
<reference evidence="2" key="1">
    <citation type="journal article" date="2015" name="Nature">
        <title>Complex archaea that bridge the gap between prokaryotes and eukaryotes.</title>
        <authorList>
            <person name="Spang A."/>
            <person name="Saw J.H."/>
            <person name="Jorgensen S.L."/>
            <person name="Zaremba-Niedzwiedzka K."/>
            <person name="Martijn J."/>
            <person name="Lind A.E."/>
            <person name="van Eijk R."/>
            <person name="Schleper C."/>
            <person name="Guy L."/>
            <person name="Ettema T.J."/>
        </authorList>
    </citation>
    <scope>NUCLEOTIDE SEQUENCE</scope>
</reference>
<comment type="caution">
    <text evidence="2">The sequence shown here is derived from an EMBL/GenBank/DDBJ whole genome shotgun (WGS) entry which is preliminary data.</text>
</comment>
<feature type="region of interest" description="Disordered" evidence="1">
    <location>
        <begin position="1"/>
        <end position="26"/>
    </location>
</feature>
<organism evidence="2">
    <name type="scientific">marine sediment metagenome</name>
    <dbReference type="NCBI Taxonomy" id="412755"/>
    <lineage>
        <taxon>unclassified sequences</taxon>
        <taxon>metagenomes</taxon>
        <taxon>ecological metagenomes</taxon>
    </lineage>
</organism>
<protein>
    <submittedName>
        <fullName evidence="2">Uncharacterized protein</fullName>
    </submittedName>
</protein>
<feature type="non-terminal residue" evidence="2">
    <location>
        <position position="50"/>
    </location>
</feature>
<proteinExistence type="predicted"/>